<sequence length="432" mass="43555">MAKPLGHRQPARAAARAAALGASAASSSGVEEHEAHGVAATVSTPHPARTIVVAAACCAASPLAAPKTAAIEGLRLNGCSNAAEEAPLEQTELPIPSTAGTAAAGVWTPQPLERGLSKSFSGISASACPPQKQQLPPAPSIAAGGASHPPPDACAVADEGKLFYERKRSEARRTGRRVDAEGAAVREGEEAAEQKDAGGLIFAALGEGPLFRNAGSSLDAAAAGGSVSGSANKNVFSELVKAEAVLQLAAEFPELRCGRAGSMLVNQGGLNAHRHSLLELLRMGAPVPFTLPPVAVSSSASASSSAARIAGVSGIADRDGGEGEPEEKDRNLSLFQELLSRSLGAQTCSDSGKSSGGGAEEEGWRPPRGGPPGGPQSLGANWPDLLIAGKGPWRHCSGRRASLPLRVAAAAAVSEKRSRVSGQHTATPQVGV</sequence>
<dbReference type="EMBL" id="JROU02001086">
    <property type="protein sequence ID" value="OEH77447.1"/>
    <property type="molecule type" value="Genomic_DNA"/>
</dbReference>
<feature type="region of interest" description="Disordered" evidence="1">
    <location>
        <begin position="345"/>
        <end position="383"/>
    </location>
</feature>
<dbReference type="AlphaFoldDB" id="A0A1D3D1Y2"/>
<protein>
    <submittedName>
        <fullName evidence="2">Uncharacterized protein</fullName>
    </submittedName>
</protein>
<evidence type="ECO:0000313" key="2">
    <source>
        <dbReference type="EMBL" id="OEH77447.1"/>
    </source>
</evidence>
<proteinExistence type="predicted"/>
<evidence type="ECO:0000256" key="1">
    <source>
        <dbReference type="SAM" id="MobiDB-lite"/>
    </source>
</evidence>
<feature type="region of interest" description="Disordered" evidence="1">
    <location>
        <begin position="169"/>
        <end position="191"/>
    </location>
</feature>
<evidence type="ECO:0000313" key="3">
    <source>
        <dbReference type="Proteomes" id="UP000095192"/>
    </source>
</evidence>
<reference evidence="2 3" key="1">
    <citation type="journal article" date="2016" name="BMC Genomics">
        <title>Comparative genomics reveals Cyclospora cayetanensis possesses coccidia-like metabolism and invasion components but unique surface antigens.</title>
        <authorList>
            <person name="Liu S."/>
            <person name="Wang L."/>
            <person name="Zheng H."/>
            <person name="Xu Z."/>
            <person name="Roellig D.M."/>
            <person name="Li N."/>
            <person name="Frace M.A."/>
            <person name="Tang K."/>
            <person name="Arrowood M.J."/>
            <person name="Moss D.M."/>
            <person name="Zhang L."/>
            <person name="Feng Y."/>
            <person name="Xiao L."/>
        </authorList>
    </citation>
    <scope>NUCLEOTIDE SEQUENCE [LARGE SCALE GENOMIC DNA]</scope>
    <source>
        <strain evidence="2 3">CHN_HEN01</strain>
    </source>
</reference>
<keyword evidence="3" id="KW-1185">Reference proteome</keyword>
<feature type="region of interest" description="Disordered" evidence="1">
    <location>
        <begin position="413"/>
        <end position="432"/>
    </location>
</feature>
<comment type="caution">
    <text evidence="2">The sequence shown here is derived from an EMBL/GenBank/DDBJ whole genome shotgun (WGS) entry which is preliminary data.</text>
</comment>
<accession>A0A1D3D1Y2</accession>
<feature type="region of interest" description="Disordered" evidence="1">
    <location>
        <begin position="123"/>
        <end position="152"/>
    </location>
</feature>
<dbReference type="VEuPathDB" id="ToxoDB:LOC34619063"/>
<organism evidence="2 3">
    <name type="scientific">Cyclospora cayetanensis</name>
    <dbReference type="NCBI Taxonomy" id="88456"/>
    <lineage>
        <taxon>Eukaryota</taxon>
        <taxon>Sar</taxon>
        <taxon>Alveolata</taxon>
        <taxon>Apicomplexa</taxon>
        <taxon>Conoidasida</taxon>
        <taxon>Coccidia</taxon>
        <taxon>Eucoccidiorida</taxon>
        <taxon>Eimeriorina</taxon>
        <taxon>Eimeriidae</taxon>
        <taxon>Cyclospora</taxon>
    </lineage>
</organism>
<dbReference type="Proteomes" id="UP000095192">
    <property type="component" value="Unassembled WGS sequence"/>
</dbReference>
<feature type="compositionally biased region" description="Polar residues" evidence="1">
    <location>
        <begin position="422"/>
        <end position="432"/>
    </location>
</feature>
<name>A0A1D3D1Y2_9EIME</name>
<dbReference type="VEuPathDB" id="ToxoDB:cyc_02172"/>
<gene>
    <name evidence="2" type="ORF">cyc_02172</name>
</gene>
<dbReference type="InParanoid" id="A0A1D3D1Y2"/>